<sequence length="99" mass="10384">MLPVTSPLFPTYATVSSAHSHPWAVSRSPRDRPAHRTARHPLPSRPAPPTSMIGGVAAGPALGKAIEWSGVRAVPLLLCGVSALCPAATLWLIRSTRSS</sequence>
<dbReference type="eggNOG" id="COG0738">
    <property type="taxonomic scope" value="Bacteria"/>
</dbReference>
<gene>
    <name evidence="3" type="ORF">SSQG_00546</name>
</gene>
<dbReference type="HOGENOM" id="CLU_2319036_0_0_11"/>
<evidence type="ECO:0000256" key="1">
    <source>
        <dbReference type="SAM" id="MobiDB-lite"/>
    </source>
</evidence>
<name>D9X933_STRVT</name>
<feature type="region of interest" description="Disordered" evidence="1">
    <location>
        <begin position="17"/>
        <end position="53"/>
    </location>
</feature>
<feature type="transmembrane region" description="Helical" evidence="2">
    <location>
        <begin position="73"/>
        <end position="93"/>
    </location>
</feature>
<evidence type="ECO:0000313" key="3">
    <source>
        <dbReference type="EMBL" id="EFL30028.1"/>
    </source>
</evidence>
<accession>D9X933</accession>
<reference evidence="4" key="1">
    <citation type="submission" date="2009-02" db="EMBL/GenBank/DDBJ databases">
        <title>Annotation of Streptomyces viridochromogenes strain DSM 40736.</title>
        <authorList>
            <consortium name="The Broad Institute Genome Sequencing Platform"/>
            <consortium name="Broad Institute Microbial Sequencing Center"/>
            <person name="Fischbach M."/>
            <person name="Godfrey P."/>
            <person name="Ward D."/>
            <person name="Young S."/>
            <person name="Zeng Q."/>
            <person name="Koehrsen M."/>
            <person name="Alvarado L."/>
            <person name="Berlin A.M."/>
            <person name="Bochicchio J."/>
            <person name="Borenstein D."/>
            <person name="Chapman S.B."/>
            <person name="Chen Z."/>
            <person name="Engels R."/>
            <person name="Freedman E."/>
            <person name="Gellesch M."/>
            <person name="Goldberg J."/>
            <person name="Griggs A."/>
            <person name="Gujja S."/>
            <person name="Heilman E.R."/>
            <person name="Heiman D.I."/>
            <person name="Hepburn T.A."/>
            <person name="Howarth C."/>
            <person name="Jen D."/>
            <person name="Larson L."/>
            <person name="Lewis B."/>
            <person name="Mehta T."/>
            <person name="Park D."/>
            <person name="Pearson M."/>
            <person name="Richards J."/>
            <person name="Roberts A."/>
            <person name="Saif S."/>
            <person name="Shea T.D."/>
            <person name="Shenoy N."/>
            <person name="Sisk P."/>
            <person name="Stolte C."/>
            <person name="Sykes S.N."/>
            <person name="Thomson T."/>
            <person name="Walk T."/>
            <person name="White J."/>
            <person name="Yandava C."/>
            <person name="Straight P."/>
            <person name="Clardy J."/>
            <person name="Hung D."/>
            <person name="Kolter R."/>
            <person name="Mekalanos J."/>
            <person name="Walker S."/>
            <person name="Walsh C.T."/>
            <person name="Wieland-Brown L.C."/>
            <person name="Haas B."/>
            <person name="Nusbaum C."/>
            <person name="Birren B."/>
        </authorList>
    </citation>
    <scope>NUCLEOTIDE SEQUENCE [LARGE SCALE GENOMIC DNA]</scope>
    <source>
        <strain evidence="4">DSM 40736 / JCM 4977 / BCRC 1201 / Tue 494</strain>
    </source>
</reference>
<proteinExistence type="predicted"/>
<organism evidence="3 4">
    <name type="scientific">Streptomyces viridochromogenes (strain DSM 40736 / JCM 4977 / BCRC 1201 / Tue 494)</name>
    <dbReference type="NCBI Taxonomy" id="591159"/>
    <lineage>
        <taxon>Bacteria</taxon>
        <taxon>Bacillati</taxon>
        <taxon>Actinomycetota</taxon>
        <taxon>Actinomycetes</taxon>
        <taxon>Kitasatosporales</taxon>
        <taxon>Streptomycetaceae</taxon>
        <taxon>Streptomyces</taxon>
    </lineage>
</organism>
<keyword evidence="2" id="KW-1133">Transmembrane helix</keyword>
<keyword evidence="2" id="KW-0472">Membrane</keyword>
<keyword evidence="4" id="KW-1185">Reference proteome</keyword>
<protein>
    <submittedName>
        <fullName evidence="3">Predicted protein</fullName>
    </submittedName>
</protein>
<evidence type="ECO:0000256" key="2">
    <source>
        <dbReference type="SAM" id="Phobius"/>
    </source>
</evidence>
<dbReference type="STRING" id="591159.SSQG_00546"/>
<dbReference type="Proteomes" id="UP000004184">
    <property type="component" value="Unassembled WGS sequence"/>
</dbReference>
<dbReference type="EMBL" id="GG657757">
    <property type="protein sequence ID" value="EFL30028.1"/>
    <property type="molecule type" value="Genomic_DNA"/>
</dbReference>
<dbReference type="AlphaFoldDB" id="D9X933"/>
<evidence type="ECO:0000313" key="4">
    <source>
        <dbReference type="Proteomes" id="UP000004184"/>
    </source>
</evidence>
<keyword evidence="2" id="KW-0812">Transmembrane</keyword>